<feature type="region of interest" description="Disordered" evidence="3">
    <location>
        <begin position="124"/>
        <end position="146"/>
    </location>
</feature>
<dbReference type="Gene3D" id="1.50.10.100">
    <property type="entry name" value="Chondroitin AC/alginate lyase"/>
    <property type="match status" value="1"/>
</dbReference>
<name>A0A074MQ05_ERYLO</name>
<dbReference type="EMBL" id="JMIW01000011">
    <property type="protein sequence ID" value="KEO87717.1"/>
    <property type="molecule type" value="Genomic_DNA"/>
</dbReference>
<dbReference type="InterPro" id="IPR008397">
    <property type="entry name" value="Alginate_lyase_dom"/>
</dbReference>
<dbReference type="InterPro" id="IPR008929">
    <property type="entry name" value="Chondroitin_lyas"/>
</dbReference>
<evidence type="ECO:0000313" key="5">
    <source>
        <dbReference type="EMBL" id="KEO87717.1"/>
    </source>
</evidence>
<evidence type="ECO:0000256" key="1">
    <source>
        <dbReference type="ARBA" id="ARBA00022729"/>
    </source>
</evidence>
<sequence length="410" mass="45847">METFKKLARVVVLSAVGSVIWATPAISSAQDSVSPVREYQCRGSQGYAEDFDGRRTFLWRPQWLEAISADSERRKDAISRADKALGRGPYSVTDKSKLVPGASPDDYTSIGPYWWPDPKKSDGLPYKRRDGEVNPERSGPDFDKERLSKLGSDMEDLSVGYYLTGDARYAQHAAVLVRAWFLDPETRMAPNMDFAQGIPGRVNGRGEGIIEASDFSTVVESVGLIAPSSALGDDEMKGLKIWFAQFAQWLATSDNGTAEMQKTNNHGVFFDFYLSHFALFAGLDSVTKDITSNFPEFRLRRQMDTQGRFIAELKRTRSWHYSNYIVAGAGRLATIGECVGEDLWNAQLDDGRGLATATRFLDEYSDQIETWPFPDRDLAAKRIDRMERVHGLVDTLFARGESFPEGSQLP</sequence>
<dbReference type="Proteomes" id="UP000027647">
    <property type="component" value="Unassembled WGS sequence"/>
</dbReference>
<evidence type="ECO:0000259" key="4">
    <source>
        <dbReference type="Pfam" id="PF05426"/>
    </source>
</evidence>
<dbReference type="SUPFAM" id="SSF48230">
    <property type="entry name" value="Chondroitin AC/alginate lyase"/>
    <property type="match status" value="1"/>
</dbReference>
<gene>
    <name evidence="5" type="ORF">EH31_06530</name>
</gene>
<dbReference type="AlphaFoldDB" id="A0A074MQ05"/>
<evidence type="ECO:0000256" key="3">
    <source>
        <dbReference type="SAM" id="MobiDB-lite"/>
    </source>
</evidence>
<comment type="caution">
    <text evidence="5">The sequence shown here is derived from an EMBL/GenBank/DDBJ whole genome shotgun (WGS) entry which is preliminary data.</text>
</comment>
<proteinExistence type="predicted"/>
<dbReference type="Pfam" id="PF05426">
    <property type="entry name" value="Alginate_lyase"/>
    <property type="match status" value="1"/>
</dbReference>
<dbReference type="eggNOG" id="ENOG502Z7SW">
    <property type="taxonomic scope" value="Bacteria"/>
</dbReference>
<organism evidence="5 6">
    <name type="scientific">Erythrobacter longus</name>
    <dbReference type="NCBI Taxonomy" id="1044"/>
    <lineage>
        <taxon>Bacteria</taxon>
        <taxon>Pseudomonadati</taxon>
        <taxon>Pseudomonadota</taxon>
        <taxon>Alphaproteobacteria</taxon>
        <taxon>Sphingomonadales</taxon>
        <taxon>Erythrobacteraceae</taxon>
        <taxon>Erythrobacter/Porphyrobacter group</taxon>
        <taxon>Erythrobacter</taxon>
    </lineage>
</organism>
<evidence type="ECO:0000313" key="6">
    <source>
        <dbReference type="Proteomes" id="UP000027647"/>
    </source>
</evidence>
<dbReference type="GO" id="GO:0016829">
    <property type="term" value="F:lyase activity"/>
    <property type="evidence" value="ECO:0007669"/>
    <property type="project" value="UniProtKB-KW"/>
</dbReference>
<evidence type="ECO:0000256" key="2">
    <source>
        <dbReference type="ARBA" id="ARBA00023239"/>
    </source>
</evidence>
<keyword evidence="1" id="KW-0732">Signal</keyword>
<feature type="domain" description="Alginate lyase" evidence="4">
    <location>
        <begin position="91"/>
        <end position="371"/>
    </location>
</feature>
<keyword evidence="2" id="KW-0456">Lyase</keyword>
<keyword evidence="6" id="KW-1185">Reference proteome</keyword>
<protein>
    <recommendedName>
        <fullName evidence="4">Alginate lyase domain-containing protein</fullName>
    </recommendedName>
</protein>
<reference evidence="5 6" key="1">
    <citation type="submission" date="2014-04" db="EMBL/GenBank/DDBJ databases">
        <title>A comprehensive comparison of genomes of Erythrobacter spp. strains.</title>
        <authorList>
            <person name="Zheng Q."/>
        </authorList>
    </citation>
    <scope>NUCLEOTIDE SEQUENCE [LARGE SCALE GENOMIC DNA]</scope>
    <source>
        <strain evidence="5 6">DSM 6997</strain>
    </source>
</reference>
<accession>A0A074MQ05</accession>
<dbReference type="STRING" id="1044.EH31_06530"/>
<dbReference type="GO" id="GO:0042597">
    <property type="term" value="C:periplasmic space"/>
    <property type="evidence" value="ECO:0007669"/>
    <property type="project" value="InterPro"/>
</dbReference>